<keyword evidence="3" id="KW-0949">S-adenosyl-L-methionine</keyword>
<dbReference type="Pfam" id="PF04055">
    <property type="entry name" value="Radical_SAM"/>
    <property type="match status" value="1"/>
</dbReference>
<dbReference type="SFLD" id="SFLDG01111">
    <property type="entry name" value="Uncharacterised_Radical_SAM_Su"/>
    <property type="match status" value="1"/>
</dbReference>
<dbReference type="InterPro" id="IPR015991">
    <property type="entry name" value="TatD/YcfH-like"/>
</dbReference>
<dbReference type="InterPro" id="IPR007197">
    <property type="entry name" value="rSAM"/>
</dbReference>
<dbReference type="SUPFAM" id="SSF51556">
    <property type="entry name" value="Metallo-dependent hydrolases"/>
    <property type="match status" value="1"/>
</dbReference>
<evidence type="ECO:0000256" key="7">
    <source>
        <dbReference type="ARBA" id="ARBA00023014"/>
    </source>
</evidence>
<dbReference type="CDD" id="cd01310">
    <property type="entry name" value="TatD_DNAse"/>
    <property type="match status" value="1"/>
</dbReference>
<protein>
    <submittedName>
        <fullName evidence="9">Radical SAM protein</fullName>
    </submittedName>
</protein>
<accession>A0A2J6WNJ4</accession>
<comment type="similarity">
    <text evidence="2">Belongs to the metallo-dependent hydrolases superfamily. TatD-type hydrolase family.</text>
</comment>
<evidence type="ECO:0000256" key="3">
    <source>
        <dbReference type="ARBA" id="ARBA00022691"/>
    </source>
</evidence>
<feature type="domain" description="Radical SAM core" evidence="8">
    <location>
        <begin position="259"/>
        <end position="449"/>
    </location>
</feature>
<evidence type="ECO:0000313" key="9">
    <source>
        <dbReference type="EMBL" id="PMP71984.1"/>
    </source>
</evidence>
<keyword evidence="7" id="KW-0411">Iron-sulfur</keyword>
<proteinExistence type="inferred from homology"/>
<sequence>MIDSHCHLEMFKEEIPDVIQRAYDAGVNTIITIGSDIESLDEAVKIAEQYPMVYATVGIHPHDAKDFNEEVLKKIFELSRHPKVVGIGEIGLDYHYEHSPRDVQRYAFIQQLELARQIGLPVVIHSREAFDDTVAILKEQNVHKAVMHCFSGSLSQAKKAIEMGFFISISGVVTFKNAKKIKEVAQFIPDDYLMIETDAPYLAPEPKRGRRNEPAFLIYTAKALAELRAVTVEDIDRITTVNVNKLFRIGELPKGEIAYKIRNTLYLNVTNRCTNICRFCVRFHTDYVKGHNLRLEREPSARELIEAIGDPKQYKEIVFCGYGEPFLRLDLIKEVAKWIKDNGGKVRVNTNGQGNLIHGRKILPELAGLIDSISISLNAQDKETYNRICNPSNPDAYEAVIEFIKDAKKYVPNVQVTVVDLKEVDIRKCEEIANSMGVKLKIRHLDQVG</sequence>
<dbReference type="InterPro" id="IPR018228">
    <property type="entry name" value="DNase_TatD-rel_CS"/>
</dbReference>
<dbReference type="AlphaFoldDB" id="A0A2J6WNJ4"/>
<dbReference type="PROSITE" id="PS01090">
    <property type="entry name" value="TATD_2"/>
    <property type="match status" value="1"/>
</dbReference>
<dbReference type="EMBL" id="PNIO01000018">
    <property type="protein sequence ID" value="PMP71984.1"/>
    <property type="molecule type" value="Genomic_DNA"/>
</dbReference>
<dbReference type="NCBIfam" id="TIGR04038">
    <property type="entry name" value="tatD_link_rSAM"/>
    <property type="match status" value="1"/>
</dbReference>
<evidence type="ECO:0000313" key="10">
    <source>
        <dbReference type="Proteomes" id="UP000242288"/>
    </source>
</evidence>
<dbReference type="Gene3D" id="3.20.20.70">
    <property type="entry name" value="Aldolase class I"/>
    <property type="match status" value="1"/>
</dbReference>
<comment type="cofactor">
    <cofactor evidence="1">
        <name>[4Fe-4S] cluster</name>
        <dbReference type="ChEBI" id="CHEBI:49883"/>
    </cofactor>
</comment>
<comment type="caution">
    <text evidence="9">The sequence shown here is derived from an EMBL/GenBank/DDBJ whole genome shotgun (WGS) entry which is preliminary data.</text>
</comment>
<organism evidence="9 10">
    <name type="scientific">Thermodesulfovibrio aggregans</name>
    <dbReference type="NCBI Taxonomy" id="86166"/>
    <lineage>
        <taxon>Bacteria</taxon>
        <taxon>Pseudomonadati</taxon>
        <taxon>Nitrospirota</taxon>
        <taxon>Thermodesulfovibrionia</taxon>
        <taxon>Thermodesulfovibrionales</taxon>
        <taxon>Thermodesulfovibrionaceae</taxon>
        <taxon>Thermodesulfovibrio</taxon>
    </lineage>
</organism>
<dbReference type="PROSITE" id="PS51918">
    <property type="entry name" value="RADICAL_SAM"/>
    <property type="match status" value="1"/>
</dbReference>
<dbReference type="InterPro" id="IPR058240">
    <property type="entry name" value="rSAM_sf"/>
</dbReference>
<dbReference type="GO" id="GO:0046872">
    <property type="term" value="F:metal ion binding"/>
    <property type="evidence" value="ECO:0007669"/>
    <property type="project" value="UniProtKB-KW"/>
</dbReference>
<dbReference type="FunFam" id="3.20.20.140:FF:000005">
    <property type="entry name" value="TatD family hydrolase"/>
    <property type="match status" value="1"/>
</dbReference>
<evidence type="ECO:0000259" key="8">
    <source>
        <dbReference type="PROSITE" id="PS51918"/>
    </source>
</evidence>
<dbReference type="Proteomes" id="UP000242288">
    <property type="component" value="Unassembled WGS sequence"/>
</dbReference>
<evidence type="ECO:0000256" key="5">
    <source>
        <dbReference type="ARBA" id="ARBA00022801"/>
    </source>
</evidence>
<dbReference type="InterPro" id="IPR001130">
    <property type="entry name" value="TatD-like"/>
</dbReference>
<keyword evidence="4" id="KW-0479">Metal-binding</keyword>
<dbReference type="GO" id="GO:0005829">
    <property type="term" value="C:cytosol"/>
    <property type="evidence" value="ECO:0007669"/>
    <property type="project" value="TreeGrafter"/>
</dbReference>
<evidence type="ECO:0000256" key="6">
    <source>
        <dbReference type="ARBA" id="ARBA00023004"/>
    </source>
</evidence>
<dbReference type="InterPro" id="IPR023821">
    <property type="entry name" value="rSAM_TatD-assoc"/>
</dbReference>
<dbReference type="CDD" id="cd01335">
    <property type="entry name" value="Radical_SAM"/>
    <property type="match status" value="1"/>
</dbReference>
<dbReference type="GO" id="GO:0016788">
    <property type="term" value="F:hydrolase activity, acting on ester bonds"/>
    <property type="evidence" value="ECO:0007669"/>
    <property type="project" value="InterPro"/>
</dbReference>
<evidence type="ECO:0000256" key="2">
    <source>
        <dbReference type="ARBA" id="ARBA00009275"/>
    </source>
</evidence>
<dbReference type="InterPro" id="IPR013785">
    <property type="entry name" value="Aldolase_TIM"/>
</dbReference>
<evidence type="ECO:0000256" key="4">
    <source>
        <dbReference type="ARBA" id="ARBA00022723"/>
    </source>
</evidence>
<dbReference type="NCBIfam" id="TIGR00010">
    <property type="entry name" value="YchF/TatD family DNA exonuclease"/>
    <property type="match status" value="1"/>
</dbReference>
<name>A0A2J6WNJ4_9BACT</name>
<gene>
    <name evidence="9" type="ORF">C0186_02380</name>
</gene>
<dbReference type="Pfam" id="PF01026">
    <property type="entry name" value="TatD_DNase"/>
    <property type="match status" value="1"/>
</dbReference>
<dbReference type="PANTHER" id="PTHR46124">
    <property type="entry name" value="D-AMINOACYL-TRNA DEACYLASE"/>
    <property type="match status" value="1"/>
</dbReference>
<dbReference type="SFLD" id="SFLDS00029">
    <property type="entry name" value="Radical_SAM"/>
    <property type="match status" value="1"/>
</dbReference>
<dbReference type="InterPro" id="IPR032466">
    <property type="entry name" value="Metal_Hydrolase"/>
</dbReference>
<dbReference type="PANTHER" id="PTHR46124:SF2">
    <property type="entry name" value="D-AMINOACYL-TRNA DEACYLASE"/>
    <property type="match status" value="1"/>
</dbReference>
<dbReference type="GO" id="GO:0004536">
    <property type="term" value="F:DNA nuclease activity"/>
    <property type="evidence" value="ECO:0007669"/>
    <property type="project" value="InterPro"/>
</dbReference>
<reference evidence="9 10" key="1">
    <citation type="submission" date="2018-01" db="EMBL/GenBank/DDBJ databases">
        <title>Metagenomic assembled genomes from two thermal pools in the Uzon Caldera, Kamchatka, Russia.</title>
        <authorList>
            <person name="Wilkins L."/>
            <person name="Ettinger C."/>
        </authorList>
    </citation>
    <scope>NUCLEOTIDE SEQUENCE [LARGE SCALE GENOMIC DNA]</scope>
    <source>
        <strain evidence="9">ZAV-04</strain>
    </source>
</reference>
<dbReference type="SUPFAM" id="SSF102114">
    <property type="entry name" value="Radical SAM enzymes"/>
    <property type="match status" value="1"/>
</dbReference>
<dbReference type="GO" id="GO:0051536">
    <property type="term" value="F:iron-sulfur cluster binding"/>
    <property type="evidence" value="ECO:0007669"/>
    <property type="project" value="UniProtKB-KW"/>
</dbReference>
<dbReference type="Gene3D" id="3.20.20.140">
    <property type="entry name" value="Metal-dependent hydrolases"/>
    <property type="match status" value="1"/>
</dbReference>
<dbReference type="PROSITE" id="PS01091">
    <property type="entry name" value="TATD_3"/>
    <property type="match status" value="1"/>
</dbReference>
<keyword evidence="5" id="KW-0378">Hydrolase</keyword>
<keyword evidence="6" id="KW-0408">Iron</keyword>
<evidence type="ECO:0000256" key="1">
    <source>
        <dbReference type="ARBA" id="ARBA00001966"/>
    </source>
</evidence>